<organism evidence="1">
    <name type="scientific">marine metagenome</name>
    <dbReference type="NCBI Taxonomy" id="408172"/>
    <lineage>
        <taxon>unclassified sequences</taxon>
        <taxon>metagenomes</taxon>
        <taxon>ecological metagenomes</taxon>
    </lineage>
</organism>
<protein>
    <submittedName>
        <fullName evidence="1">Uncharacterized protein</fullName>
    </submittedName>
</protein>
<accession>A0A381WV14</accession>
<sequence>MDTYEFRRPGPIHFKCVIQIIFFAGNYDSDIAQIATIALKTSYRVTLGMFKHGPGEQTKLDQ</sequence>
<gene>
    <name evidence="1" type="ORF">METZ01_LOCUS108975</name>
</gene>
<proteinExistence type="predicted"/>
<reference evidence="1" key="1">
    <citation type="submission" date="2018-05" db="EMBL/GenBank/DDBJ databases">
        <authorList>
            <person name="Lanie J.A."/>
            <person name="Ng W.-L."/>
            <person name="Kazmierczak K.M."/>
            <person name="Andrzejewski T.M."/>
            <person name="Davidsen T.M."/>
            <person name="Wayne K.J."/>
            <person name="Tettelin H."/>
            <person name="Glass J.I."/>
            <person name="Rusch D."/>
            <person name="Podicherti R."/>
            <person name="Tsui H.-C.T."/>
            <person name="Winkler M.E."/>
        </authorList>
    </citation>
    <scope>NUCLEOTIDE SEQUENCE</scope>
</reference>
<dbReference type="AlphaFoldDB" id="A0A381WV14"/>
<name>A0A381WV14_9ZZZZ</name>
<evidence type="ECO:0000313" key="1">
    <source>
        <dbReference type="EMBL" id="SVA56121.1"/>
    </source>
</evidence>
<dbReference type="EMBL" id="UINC01012912">
    <property type="protein sequence ID" value="SVA56121.1"/>
    <property type="molecule type" value="Genomic_DNA"/>
</dbReference>